<protein>
    <recommendedName>
        <fullName evidence="2">PIN domain protein</fullName>
    </recommendedName>
</protein>
<gene>
    <name evidence="1" type="ORF">SAY89_14110</name>
</gene>
<accession>A0AAF0ZCU8</accession>
<evidence type="ECO:0000313" key="1">
    <source>
        <dbReference type="EMBL" id="WPF87920.1"/>
    </source>
</evidence>
<organism evidence="1">
    <name type="scientific">Cyanobacterium aponinum AL20115</name>
    <dbReference type="NCBI Taxonomy" id="3090662"/>
    <lineage>
        <taxon>Bacteria</taxon>
        <taxon>Bacillati</taxon>
        <taxon>Cyanobacteriota</taxon>
        <taxon>Cyanophyceae</taxon>
        <taxon>Oscillatoriophycideae</taxon>
        <taxon>Chroococcales</taxon>
        <taxon>Geminocystaceae</taxon>
        <taxon>Cyanobacterium</taxon>
    </lineage>
</organism>
<dbReference type="AlphaFoldDB" id="A0AAF0ZCU8"/>
<proteinExistence type="predicted"/>
<dbReference type="RefSeq" id="WP_320001256.1">
    <property type="nucleotide sequence ID" value="NZ_CP138348.1"/>
</dbReference>
<sequence length="74" mass="8775">MIKIYLDVCCLNRPFDDWSYERNRLEGESVTSILQLFNSDDRLLKKALKYQDLLKVKLDNPVIWLMNNVLLKGD</sequence>
<reference evidence="1" key="1">
    <citation type="submission" date="2023-11" db="EMBL/GenBank/DDBJ databases">
        <title>Genome sequence of Cyanobacterium aponinum BCRC AL20115.</title>
        <authorList>
            <person name="Chang H.-Y."/>
            <person name="Lin K.-M."/>
            <person name="Hsueh H.-T."/>
            <person name="Chu H.-A."/>
            <person name="Kuo C.-H."/>
        </authorList>
    </citation>
    <scope>NUCLEOTIDE SEQUENCE</scope>
    <source>
        <strain evidence="1">AL20115</strain>
    </source>
</reference>
<name>A0AAF0ZCU8_9CHRO</name>
<evidence type="ECO:0008006" key="2">
    <source>
        <dbReference type="Google" id="ProtNLM"/>
    </source>
</evidence>
<dbReference type="EMBL" id="CP138348">
    <property type="protein sequence ID" value="WPF87920.1"/>
    <property type="molecule type" value="Genomic_DNA"/>
</dbReference>